<dbReference type="PANTHER" id="PTHR23168:SF0">
    <property type="entry name" value="MITOTIC SPINDLE ASSEMBLY CHECKPOINT PROTEIN MAD1"/>
    <property type="match status" value="1"/>
</dbReference>
<dbReference type="GO" id="GO:0000776">
    <property type="term" value="C:kinetochore"/>
    <property type="evidence" value="ECO:0007669"/>
    <property type="project" value="TreeGrafter"/>
</dbReference>
<keyword evidence="4" id="KW-0498">Mitosis</keyword>
<keyword evidence="5" id="KW-0539">Nucleus</keyword>
<keyword evidence="6" id="KW-0131">Cell cycle</keyword>
<feature type="region of interest" description="Disordered" evidence="8">
    <location>
        <begin position="171"/>
        <end position="217"/>
    </location>
</feature>
<evidence type="ECO:0000256" key="5">
    <source>
        <dbReference type="ARBA" id="ARBA00023242"/>
    </source>
</evidence>
<dbReference type="Gene3D" id="1.20.5.170">
    <property type="match status" value="1"/>
</dbReference>
<dbReference type="InterPro" id="IPR008672">
    <property type="entry name" value="Mad1"/>
</dbReference>
<dbReference type="GO" id="GO:0072686">
    <property type="term" value="C:mitotic spindle"/>
    <property type="evidence" value="ECO:0007669"/>
    <property type="project" value="TreeGrafter"/>
</dbReference>
<evidence type="ECO:0000256" key="2">
    <source>
        <dbReference type="ARBA" id="ARBA00008029"/>
    </source>
</evidence>
<evidence type="ECO:0000256" key="1">
    <source>
        <dbReference type="ARBA" id="ARBA00004123"/>
    </source>
</evidence>
<dbReference type="GO" id="GO:0007094">
    <property type="term" value="P:mitotic spindle assembly checkpoint signaling"/>
    <property type="evidence" value="ECO:0007669"/>
    <property type="project" value="InterPro"/>
</dbReference>
<gene>
    <name evidence="9" type="ORF">ASEP1449_LOCUS4790</name>
</gene>
<organism evidence="9">
    <name type="scientific">Attheya septentrionalis</name>
    <dbReference type="NCBI Taxonomy" id="420275"/>
    <lineage>
        <taxon>Eukaryota</taxon>
        <taxon>Sar</taxon>
        <taxon>Stramenopiles</taxon>
        <taxon>Ochrophyta</taxon>
        <taxon>Bacillariophyta</taxon>
        <taxon>Coscinodiscophyceae</taxon>
        <taxon>Chaetocerotophycidae</taxon>
        <taxon>Chaetocerotales</taxon>
        <taxon>Attheyaceae</taxon>
        <taxon>Attheya</taxon>
    </lineage>
</organism>
<dbReference type="Pfam" id="PF05557">
    <property type="entry name" value="MAD"/>
    <property type="match status" value="1"/>
</dbReference>
<evidence type="ECO:0000256" key="4">
    <source>
        <dbReference type="ARBA" id="ARBA00022776"/>
    </source>
</evidence>
<dbReference type="AlphaFoldDB" id="A0A7S2U9M7"/>
<feature type="coiled-coil region" evidence="7">
    <location>
        <begin position="67"/>
        <end position="126"/>
    </location>
</feature>
<dbReference type="Gene3D" id="6.10.250.90">
    <property type="match status" value="1"/>
</dbReference>
<evidence type="ECO:0000256" key="8">
    <source>
        <dbReference type="SAM" id="MobiDB-lite"/>
    </source>
</evidence>
<feature type="region of interest" description="Disordered" evidence="8">
    <location>
        <begin position="424"/>
        <end position="455"/>
    </location>
</feature>
<proteinExistence type="inferred from homology"/>
<feature type="compositionally biased region" description="Basic and acidic residues" evidence="8">
    <location>
        <begin position="436"/>
        <end position="450"/>
    </location>
</feature>
<feature type="coiled-coil region" evidence="7">
    <location>
        <begin position="229"/>
        <end position="287"/>
    </location>
</feature>
<dbReference type="GO" id="GO:0051315">
    <property type="term" value="P:attachment of mitotic spindle microtubules to kinetochore"/>
    <property type="evidence" value="ECO:0007669"/>
    <property type="project" value="TreeGrafter"/>
</dbReference>
<accession>A0A7S2U9M7</accession>
<reference evidence="9" key="1">
    <citation type="submission" date="2021-01" db="EMBL/GenBank/DDBJ databases">
        <authorList>
            <person name="Corre E."/>
            <person name="Pelletier E."/>
            <person name="Niang G."/>
            <person name="Scheremetjew M."/>
            <person name="Finn R."/>
            <person name="Kale V."/>
            <person name="Holt S."/>
            <person name="Cochrane G."/>
            <person name="Meng A."/>
            <person name="Brown T."/>
            <person name="Cohen L."/>
        </authorList>
    </citation>
    <scope>NUCLEOTIDE SEQUENCE</scope>
    <source>
        <strain evidence="9">CCMP2084</strain>
    </source>
</reference>
<evidence type="ECO:0000256" key="7">
    <source>
        <dbReference type="SAM" id="Coils"/>
    </source>
</evidence>
<keyword evidence="3" id="KW-0132">Cell division</keyword>
<sequence>MVSPTRSLTSEHDGAGRNNKRLRLSDSTSLTGYERLSGDNNSTSLPAVETALRAELEYETNSRLFERRKAEATETRLKRQLQVLQEDLDQTNQYVKELEAKAETDMDQARRTRAELMEKLRAADKHIRKVETGLQEPPHEQSWKLKCGLLESKTEGLSRENNQLRELLSGVEQRASHGSSHGTGESTSSTNTAEERGEQQENLLSTPGKPITGVSSNLSPAPLAIMTELNGTRIKLAQAKTENRQLSRQVKELSRKAQLVTEQREVAKRAQHRCEKLELEVKSLCKDHDSHLAHKRQWASFRREIDQTFSDTNGPSNNNNTDNSHPPEIATVLRHVKGLKQHVSRIKKERTGLQGNLDSANRHISVLEQQAKDDGSAVQKYQIEIKELRTKTEASEDALRRVQAQEVIVQREADNLRELLKTYEQKESQLSSMRGSESKNPGDTEMHESPTVKGLQVSLESTRDQLKVLTEQHKTLTEEVEPLRKQLKDMETEHERVKNKFGLLRDALMTERAKAERAEERAHEAERLAGKGSFNTDTTRVLHLGSNPLSQAIREKYEAEIKILQRSLANSGSNQQSADAALDAEKSIARLKEFFREQSAKFREAVYQITGCKIEMIPEGPDEKGRFKVRSMYGEREEDHLLFRWAGNSKTIDLMSSDQAEKLFKTDVGLYITKFKSIPGFVSSLTLQLLENQTMLG</sequence>
<dbReference type="PANTHER" id="PTHR23168">
    <property type="entry name" value="MITOTIC SPINDLE ASSEMBLY CHECKPOINT PROTEIN MAD1 MITOTIC ARREST DEFICIENT-LIKE PROTEIN 1"/>
    <property type="match status" value="1"/>
</dbReference>
<dbReference type="SUPFAM" id="SSF75704">
    <property type="entry name" value="Mitotic arrest deficient-like 1, Mad1"/>
    <property type="match status" value="1"/>
</dbReference>
<evidence type="ECO:0000256" key="6">
    <source>
        <dbReference type="ARBA" id="ARBA00023306"/>
    </source>
</evidence>
<evidence type="ECO:0000256" key="3">
    <source>
        <dbReference type="ARBA" id="ARBA00022618"/>
    </source>
</evidence>
<comment type="similarity">
    <text evidence="2">Belongs to the MAD1 family.</text>
</comment>
<dbReference type="GO" id="GO:0005635">
    <property type="term" value="C:nuclear envelope"/>
    <property type="evidence" value="ECO:0007669"/>
    <property type="project" value="TreeGrafter"/>
</dbReference>
<evidence type="ECO:0000313" key="9">
    <source>
        <dbReference type="EMBL" id="CAD9812965.1"/>
    </source>
</evidence>
<dbReference type="Gene3D" id="3.30.457.60">
    <property type="match status" value="1"/>
</dbReference>
<comment type="subcellular location">
    <subcellularLocation>
        <location evidence="1">Nucleus</location>
    </subcellularLocation>
</comment>
<name>A0A7S2U9M7_9STRA</name>
<evidence type="ECO:0008006" key="10">
    <source>
        <dbReference type="Google" id="ProtNLM"/>
    </source>
</evidence>
<dbReference type="GO" id="GO:0051301">
    <property type="term" value="P:cell division"/>
    <property type="evidence" value="ECO:0007669"/>
    <property type="project" value="UniProtKB-KW"/>
</dbReference>
<dbReference type="EMBL" id="HBHQ01007131">
    <property type="protein sequence ID" value="CAD9812965.1"/>
    <property type="molecule type" value="Transcribed_RNA"/>
</dbReference>
<keyword evidence="7" id="KW-0175">Coiled coil</keyword>
<feature type="compositionally biased region" description="Low complexity" evidence="8">
    <location>
        <begin position="176"/>
        <end position="190"/>
    </location>
</feature>
<feature type="region of interest" description="Disordered" evidence="8">
    <location>
        <begin position="1"/>
        <end position="44"/>
    </location>
</feature>
<protein>
    <recommendedName>
        <fullName evidence="10">Spindle assembly checkpoint component MAD1</fullName>
    </recommendedName>
</protein>